<feature type="signal peptide" evidence="6">
    <location>
        <begin position="1"/>
        <end position="20"/>
    </location>
</feature>
<dbReference type="Gene3D" id="1.20.120.980">
    <property type="entry name" value="Serine carboxypeptidase S28, SKS domain"/>
    <property type="match status" value="1"/>
</dbReference>
<dbReference type="Proteomes" id="UP000762676">
    <property type="component" value="Unassembled WGS sequence"/>
</dbReference>
<dbReference type="GO" id="GO:0006508">
    <property type="term" value="P:proteolysis"/>
    <property type="evidence" value="ECO:0007669"/>
    <property type="project" value="UniProtKB-KW"/>
</dbReference>
<dbReference type="FunFam" id="1.20.120.980:FF:000001">
    <property type="entry name" value="Dipeptidyl peptidase 7"/>
    <property type="match status" value="1"/>
</dbReference>
<dbReference type="InterPro" id="IPR029058">
    <property type="entry name" value="AB_hydrolase_fold"/>
</dbReference>
<dbReference type="InterPro" id="IPR008758">
    <property type="entry name" value="Peptidase_S28"/>
</dbReference>
<dbReference type="SUPFAM" id="SSF53474">
    <property type="entry name" value="alpha/beta-Hydrolases"/>
    <property type="match status" value="1"/>
</dbReference>
<comment type="caution">
    <text evidence="7">The sequence shown here is derived from an EMBL/GenBank/DDBJ whole genome shotgun (WGS) entry which is preliminary data.</text>
</comment>
<dbReference type="Pfam" id="PF05577">
    <property type="entry name" value="Peptidase_S28"/>
    <property type="match status" value="1"/>
</dbReference>
<evidence type="ECO:0000256" key="4">
    <source>
        <dbReference type="ARBA" id="ARBA00022801"/>
    </source>
</evidence>
<dbReference type="AlphaFoldDB" id="A0AAV4HDU8"/>
<keyword evidence="8" id="KW-1185">Reference proteome</keyword>
<dbReference type="PANTHER" id="PTHR11010">
    <property type="entry name" value="PROTEASE S28 PRO-X CARBOXYPEPTIDASE-RELATED"/>
    <property type="match status" value="1"/>
</dbReference>
<evidence type="ECO:0000256" key="6">
    <source>
        <dbReference type="SAM" id="SignalP"/>
    </source>
</evidence>
<dbReference type="GO" id="GO:0070008">
    <property type="term" value="F:serine-type exopeptidase activity"/>
    <property type="evidence" value="ECO:0007669"/>
    <property type="project" value="InterPro"/>
</dbReference>
<comment type="similarity">
    <text evidence="1">Belongs to the peptidase S28 family.</text>
</comment>
<evidence type="ECO:0000256" key="5">
    <source>
        <dbReference type="ARBA" id="ARBA00023180"/>
    </source>
</evidence>
<keyword evidence="2" id="KW-0645">Protease</keyword>
<organism evidence="7 8">
    <name type="scientific">Elysia marginata</name>
    <dbReference type="NCBI Taxonomy" id="1093978"/>
    <lineage>
        <taxon>Eukaryota</taxon>
        <taxon>Metazoa</taxon>
        <taxon>Spiralia</taxon>
        <taxon>Lophotrochozoa</taxon>
        <taxon>Mollusca</taxon>
        <taxon>Gastropoda</taxon>
        <taxon>Heterobranchia</taxon>
        <taxon>Euthyneura</taxon>
        <taxon>Panpulmonata</taxon>
        <taxon>Sacoglossa</taxon>
        <taxon>Placobranchoidea</taxon>
        <taxon>Plakobranchidae</taxon>
        <taxon>Elysia</taxon>
    </lineage>
</organism>
<dbReference type="EMBL" id="BMAT01012618">
    <property type="protein sequence ID" value="GFR95612.1"/>
    <property type="molecule type" value="Genomic_DNA"/>
</dbReference>
<protein>
    <submittedName>
        <fullName evidence="7">Dipeptidyl peptidase 2</fullName>
    </submittedName>
</protein>
<accession>A0AAV4HDU8</accession>
<gene>
    <name evidence="7" type="ORF">ElyMa_006277600</name>
</gene>
<evidence type="ECO:0000256" key="3">
    <source>
        <dbReference type="ARBA" id="ARBA00022729"/>
    </source>
</evidence>
<dbReference type="PANTHER" id="PTHR11010:SF107">
    <property type="entry name" value="DIPEPTIDYL PEPTIDASE 2"/>
    <property type="match status" value="1"/>
</dbReference>
<evidence type="ECO:0000256" key="2">
    <source>
        <dbReference type="ARBA" id="ARBA00022670"/>
    </source>
</evidence>
<dbReference type="GO" id="GO:0008239">
    <property type="term" value="F:dipeptidyl-peptidase activity"/>
    <property type="evidence" value="ECO:0007669"/>
    <property type="project" value="TreeGrafter"/>
</dbReference>
<sequence>MAAITFGVCILFILANLSYADFPYKVGYYNQYVDHYNLMSYGDKVFKEKYLYQDKYWGGDGSPIFFYAGNEGPIESFWTATGFVHEIAPEFKAYVVFPEHRFYGESLPFGNKSFEQPNLGLLSVAQAVADFTVFLTDLKAYLKAPNSKIIAFGGSYGGMLAAYIRYKHPNLVYGALAASAPVLMQDPKGPHDFFFKHVTKDFRDYNEKCYQQVKSAFAQQIELAMQGPSGLDVLVKKMRLCDKITQDWDFRLMQMWARNAFVLMAMLDYPYETSFLGPLPGNPVKVACDTIMAQEDPLIGLSKLVGVWYNSTGSEQCYNVSREFYYCADPTGCGNGPDAIAWNYQACSDLFLPSGSDNVTDMFPELVWNTDIRREYCQKTFNITPRIAWDAEEFMGLDLSFASNIIFSNGNLDPWMDGGVLKDVSSSVVAIMVEGGAHHLDLRASNKLDPPGVVKAREQEKKIIRYWLNN</sequence>
<evidence type="ECO:0000313" key="7">
    <source>
        <dbReference type="EMBL" id="GFR95612.1"/>
    </source>
</evidence>
<name>A0AAV4HDU8_9GAST</name>
<reference evidence="7 8" key="1">
    <citation type="journal article" date="2021" name="Elife">
        <title>Chloroplast acquisition without the gene transfer in kleptoplastic sea slugs, Plakobranchus ocellatus.</title>
        <authorList>
            <person name="Maeda T."/>
            <person name="Takahashi S."/>
            <person name="Yoshida T."/>
            <person name="Shimamura S."/>
            <person name="Takaki Y."/>
            <person name="Nagai Y."/>
            <person name="Toyoda A."/>
            <person name="Suzuki Y."/>
            <person name="Arimoto A."/>
            <person name="Ishii H."/>
            <person name="Satoh N."/>
            <person name="Nishiyama T."/>
            <person name="Hasebe M."/>
            <person name="Maruyama T."/>
            <person name="Minagawa J."/>
            <person name="Obokata J."/>
            <person name="Shigenobu S."/>
        </authorList>
    </citation>
    <scope>NUCLEOTIDE SEQUENCE [LARGE SCALE GENOMIC DNA]</scope>
</reference>
<dbReference type="Gene3D" id="3.40.50.1820">
    <property type="entry name" value="alpha/beta hydrolase"/>
    <property type="match status" value="1"/>
</dbReference>
<evidence type="ECO:0000313" key="8">
    <source>
        <dbReference type="Proteomes" id="UP000762676"/>
    </source>
</evidence>
<keyword evidence="3 6" id="KW-0732">Signal</keyword>
<dbReference type="GO" id="GO:0031982">
    <property type="term" value="C:vesicle"/>
    <property type="evidence" value="ECO:0007669"/>
    <property type="project" value="TreeGrafter"/>
</dbReference>
<keyword evidence="4" id="KW-0378">Hydrolase</keyword>
<proteinExistence type="inferred from homology"/>
<keyword evidence="5" id="KW-0325">Glycoprotein</keyword>
<dbReference type="InterPro" id="IPR042269">
    <property type="entry name" value="Ser_carbopepase_S28_SKS"/>
</dbReference>
<evidence type="ECO:0000256" key="1">
    <source>
        <dbReference type="ARBA" id="ARBA00011079"/>
    </source>
</evidence>
<feature type="chain" id="PRO_5043506557" evidence="6">
    <location>
        <begin position="21"/>
        <end position="470"/>
    </location>
</feature>